<reference evidence="4" key="2">
    <citation type="submission" date="2017-06" db="EMBL/GenBank/DDBJ databases">
        <title>The pomegranate genome and the genomics of punicalagin biosynthesis.</title>
        <authorList>
            <person name="Xu C."/>
        </authorList>
    </citation>
    <scope>NUCLEOTIDE SEQUENCE [LARGE SCALE GENOMIC DNA]</scope>
    <source>
        <tissue evidence="4">Fresh leaf</tissue>
    </source>
</reference>
<reference evidence="5" key="1">
    <citation type="journal article" date="2017" name="Plant J.">
        <title>The pomegranate (Punica granatum L.) genome and the genomics of punicalagin biosynthesis.</title>
        <authorList>
            <person name="Qin G."/>
            <person name="Xu C."/>
            <person name="Ming R."/>
            <person name="Tang H."/>
            <person name="Guyot R."/>
            <person name="Kramer E.M."/>
            <person name="Hu Y."/>
            <person name="Yi X."/>
            <person name="Qi Y."/>
            <person name="Xu X."/>
            <person name="Gao Z."/>
            <person name="Pan H."/>
            <person name="Jian J."/>
            <person name="Tian Y."/>
            <person name="Yue Z."/>
            <person name="Xu Y."/>
        </authorList>
    </citation>
    <scope>NUCLEOTIDE SEQUENCE [LARGE SCALE GENOMIC DNA]</scope>
    <source>
        <strain evidence="5">cv. Dabenzi</strain>
    </source>
</reference>
<dbReference type="AlphaFoldDB" id="A0A218WZX4"/>
<name>A0A218WZX4_PUNGR</name>
<proteinExistence type="predicted"/>
<gene>
    <name evidence="7" type="primary">LOC116200987</name>
    <name evidence="4" type="ORF">CDL15_Pgr014947</name>
</gene>
<dbReference type="InterPro" id="IPR009097">
    <property type="entry name" value="Cyclic_Pdiesterase"/>
</dbReference>
<dbReference type="InterPro" id="IPR004088">
    <property type="entry name" value="KH_dom_type_1"/>
</dbReference>
<dbReference type="Proteomes" id="UP000197138">
    <property type="component" value="Unassembled WGS sequence"/>
</dbReference>
<dbReference type="PANTHER" id="PTHR13360:SF1">
    <property type="entry name" value="ACTIVATING SIGNAL COINTEGRATOR 1 COMPLEX SUBUNIT 1"/>
    <property type="match status" value="1"/>
</dbReference>
<dbReference type="SMART" id="SM00322">
    <property type="entry name" value="KH"/>
    <property type="match status" value="1"/>
</dbReference>
<dbReference type="OrthoDB" id="277832at2759"/>
<evidence type="ECO:0000256" key="1">
    <source>
        <dbReference type="PROSITE-ProRule" id="PRU00117"/>
    </source>
</evidence>
<dbReference type="Pfam" id="PF00013">
    <property type="entry name" value="KH_1"/>
    <property type="match status" value="1"/>
</dbReference>
<feature type="domain" description="K Homology" evidence="3">
    <location>
        <begin position="120"/>
        <end position="188"/>
    </location>
</feature>
<dbReference type="InterPro" id="IPR036612">
    <property type="entry name" value="KH_dom_type_1_sf"/>
</dbReference>
<keyword evidence="6" id="KW-1185">Reference proteome</keyword>
<dbReference type="GO" id="GO:0006307">
    <property type="term" value="P:DNA alkylation repair"/>
    <property type="evidence" value="ECO:0007669"/>
    <property type="project" value="InterPro"/>
</dbReference>
<dbReference type="Pfam" id="PF10469">
    <property type="entry name" value="AKAP7_NLS"/>
    <property type="match status" value="1"/>
</dbReference>
<dbReference type="GO" id="GO:0003723">
    <property type="term" value="F:RNA binding"/>
    <property type="evidence" value="ECO:0007669"/>
    <property type="project" value="UniProtKB-UniRule"/>
</dbReference>
<dbReference type="InterPro" id="IPR004087">
    <property type="entry name" value="KH_dom"/>
</dbReference>
<dbReference type="RefSeq" id="XP_031387882.1">
    <property type="nucleotide sequence ID" value="XM_031532022.1"/>
</dbReference>
<dbReference type="GO" id="GO:0005634">
    <property type="term" value="C:nucleus"/>
    <property type="evidence" value="ECO:0007669"/>
    <property type="project" value="TreeGrafter"/>
</dbReference>
<dbReference type="PANTHER" id="PTHR13360">
    <property type="entry name" value="ACTIVATING SIGNAL COINTEGRATOR 1 COMPLEX SUBUNIT 1"/>
    <property type="match status" value="1"/>
</dbReference>
<organism evidence="4 5">
    <name type="scientific">Punica granatum</name>
    <name type="common">Pomegranate</name>
    <dbReference type="NCBI Taxonomy" id="22663"/>
    <lineage>
        <taxon>Eukaryota</taxon>
        <taxon>Viridiplantae</taxon>
        <taxon>Streptophyta</taxon>
        <taxon>Embryophyta</taxon>
        <taxon>Tracheophyta</taxon>
        <taxon>Spermatophyta</taxon>
        <taxon>Magnoliopsida</taxon>
        <taxon>eudicotyledons</taxon>
        <taxon>Gunneridae</taxon>
        <taxon>Pentapetalae</taxon>
        <taxon>rosids</taxon>
        <taxon>malvids</taxon>
        <taxon>Myrtales</taxon>
        <taxon>Lythraceae</taxon>
        <taxon>Punica</taxon>
    </lineage>
</organism>
<evidence type="ECO:0000259" key="3">
    <source>
        <dbReference type="SMART" id="SM00322"/>
    </source>
</evidence>
<dbReference type="Gene3D" id="3.30.1370.10">
    <property type="entry name" value="K Homology domain, type 1"/>
    <property type="match status" value="1"/>
</dbReference>
<accession>A0A218WZX4</accession>
<keyword evidence="1" id="KW-0694">RNA-binding</keyword>
<dbReference type="EMBL" id="MTKT01002501">
    <property type="protein sequence ID" value="OWM78128.1"/>
    <property type="molecule type" value="Genomic_DNA"/>
</dbReference>
<reference evidence="6" key="3">
    <citation type="journal article" date="2020" name="Plant Biotechnol. J.">
        <title>The pomegranate (Punica granatum L.) draft genome dissects genetic divergence between soft- and hard-seeded cultivars.</title>
        <authorList>
            <person name="Luo X."/>
            <person name="Li H."/>
            <person name="Wu Z."/>
            <person name="Yao W."/>
            <person name="Zhao P."/>
            <person name="Cao D."/>
            <person name="Yu H."/>
            <person name="Li K."/>
            <person name="Poudel K."/>
            <person name="Zhao D."/>
            <person name="Zhang F."/>
            <person name="Xia X."/>
            <person name="Chen L."/>
            <person name="Wang Q."/>
            <person name="Jing D."/>
            <person name="Cao S."/>
        </authorList>
    </citation>
    <scope>NUCLEOTIDE SEQUENCE [LARGE SCALE GENOMIC DNA]</scope>
</reference>
<evidence type="ECO:0000313" key="6">
    <source>
        <dbReference type="Proteomes" id="UP000515151"/>
    </source>
</evidence>
<dbReference type="InterPro" id="IPR019510">
    <property type="entry name" value="AKAP7-like_phosphoesterase"/>
</dbReference>
<dbReference type="Proteomes" id="UP000515151">
    <property type="component" value="Chromosome 3"/>
</dbReference>
<evidence type="ECO:0000313" key="5">
    <source>
        <dbReference type="Proteomes" id="UP000197138"/>
    </source>
</evidence>
<dbReference type="PROSITE" id="PS50084">
    <property type="entry name" value="KH_TYPE_1"/>
    <property type="match status" value="1"/>
</dbReference>
<reference evidence="7" key="4">
    <citation type="submission" date="2025-04" db="UniProtKB">
        <authorList>
            <consortium name="RefSeq"/>
        </authorList>
    </citation>
    <scope>IDENTIFICATION</scope>
    <source>
        <tissue evidence="7">Leaf</tissue>
    </source>
</reference>
<dbReference type="GeneID" id="116200987"/>
<feature type="region of interest" description="Disordered" evidence="2">
    <location>
        <begin position="234"/>
        <end position="254"/>
    </location>
</feature>
<dbReference type="Gene3D" id="3.90.1140.10">
    <property type="entry name" value="Cyclic phosphodiesterase"/>
    <property type="match status" value="1"/>
</dbReference>
<evidence type="ECO:0000313" key="7">
    <source>
        <dbReference type="RefSeq" id="XP_031387882.1"/>
    </source>
</evidence>
<sequence length="488" mass="53854">MIASRASSLFRLNRVSSFASSYVISRPFLDFQCTYHGLSFGSKMGGTKESFGSAGQIKKHKKVDLVGRSISAQASTHEELAVKDEMIDSEEGSQVQEVQVVSSGTDIGSDTTHADNEMVSSEKHSISVEVGSLMRFIKEKGGSTQKKIEEDMGVKILFPSSKEDSIVIEGSSADGVARASKKIQAIIDETVQSRSLDYSHFVSLPLAIHPELVDKLLLFQKCILGTDGSSADVIDTESSEHISEGEDGEGSDQPVSNVAVKLNVEDGHEQVKVDITRIPLVSYAPKAKPKASESSSLSELGIDESIFIKPKTFHLTVLMLKLWNKERVALATEVLQSISSKVIDALDNRPIFIRLKGLDCMKGSLAKARVLYVPVGEIGSEGRLLRACQVIINAYTEAGLVLERDAKQTLKLHATVMNARHRKWKKTKTRTKMADSFDARGIFKQYGSEEWGDYLIREAHLSQRFVFDDNGYYHRCASIPFPERMQLD</sequence>
<dbReference type="GO" id="GO:0006355">
    <property type="term" value="P:regulation of DNA-templated transcription"/>
    <property type="evidence" value="ECO:0007669"/>
    <property type="project" value="TreeGrafter"/>
</dbReference>
<protein>
    <submittedName>
        <fullName evidence="7">Uncharacterized protein LOC116200987 isoform X1</fullName>
    </submittedName>
</protein>
<dbReference type="SUPFAM" id="SSF55144">
    <property type="entry name" value="LigT-like"/>
    <property type="match status" value="1"/>
</dbReference>
<dbReference type="InterPro" id="IPR009210">
    <property type="entry name" value="ASCC1"/>
</dbReference>
<evidence type="ECO:0000313" key="4">
    <source>
        <dbReference type="EMBL" id="OWM78128.1"/>
    </source>
</evidence>
<evidence type="ECO:0000256" key="2">
    <source>
        <dbReference type="SAM" id="MobiDB-lite"/>
    </source>
</evidence>
<dbReference type="SUPFAM" id="SSF54791">
    <property type="entry name" value="Eukaryotic type KH-domain (KH-domain type I)"/>
    <property type="match status" value="1"/>
</dbReference>